<reference evidence="2" key="1">
    <citation type="submission" date="2016-12" db="EMBL/GenBank/DDBJ databases">
        <authorList>
            <person name="Meng X."/>
        </authorList>
    </citation>
    <scope>NUCLEOTIDE SEQUENCE [LARGE SCALE GENOMIC DNA]</scope>
    <source>
        <strain evidence="2">DSM 19116</strain>
    </source>
</reference>
<name>A0A1Q5Q1J4_9ACTO</name>
<gene>
    <name evidence="1" type="ORF">BSZ39_08805</name>
</gene>
<proteinExistence type="predicted"/>
<dbReference type="EMBL" id="MQVR01000053">
    <property type="protein sequence ID" value="OKL53562.1"/>
    <property type="molecule type" value="Genomic_DNA"/>
</dbReference>
<keyword evidence="2" id="KW-1185">Reference proteome</keyword>
<evidence type="ECO:0000313" key="1">
    <source>
        <dbReference type="EMBL" id="OKL53562.1"/>
    </source>
</evidence>
<sequence>MLEDLKVGAKVPKEDLERLFPKWEVPEPPATLTEFSEQGAKDAAIYYDRLAEIAFQYDSPDLVNRIDTGACRDCDKLRNLISEGRAKGYFLTAPSLEESSVKFDPEDERVAEVKMVQKFAYSIKSSASGMIESVHTDTNSTNYSFLIYLDGQWAASYLKSKEGEL</sequence>
<evidence type="ECO:0000313" key="2">
    <source>
        <dbReference type="Proteomes" id="UP000185628"/>
    </source>
</evidence>
<organism evidence="1 2">
    <name type="scientific">Bowdeniella nasicola</name>
    <dbReference type="NCBI Taxonomy" id="208480"/>
    <lineage>
        <taxon>Bacteria</taxon>
        <taxon>Bacillati</taxon>
        <taxon>Actinomycetota</taxon>
        <taxon>Actinomycetes</taxon>
        <taxon>Actinomycetales</taxon>
        <taxon>Actinomycetaceae</taxon>
        <taxon>Bowdeniella</taxon>
    </lineage>
</organism>
<comment type="caution">
    <text evidence="1">The sequence shown here is derived from an EMBL/GenBank/DDBJ whole genome shotgun (WGS) entry which is preliminary data.</text>
</comment>
<dbReference type="AlphaFoldDB" id="A0A1Q5Q1J4"/>
<dbReference type="Proteomes" id="UP000185628">
    <property type="component" value="Unassembled WGS sequence"/>
</dbReference>
<accession>A0A1Q5Q1J4</accession>
<protein>
    <submittedName>
        <fullName evidence="1">Uncharacterized protein</fullName>
    </submittedName>
</protein>